<keyword evidence="6" id="KW-1185">Reference proteome</keyword>
<dbReference type="RefSeq" id="WP_106763807.1">
    <property type="nucleotide sequence ID" value="NZ_PXNP01000098.1"/>
</dbReference>
<dbReference type="EMBL" id="PXNP01000098">
    <property type="protein sequence ID" value="PSF05542.1"/>
    <property type="molecule type" value="Genomic_DNA"/>
</dbReference>
<feature type="region of interest" description="Disordered" evidence="1">
    <location>
        <begin position="173"/>
        <end position="211"/>
    </location>
</feature>
<feature type="region of interest" description="Disordered" evidence="1">
    <location>
        <begin position="338"/>
        <end position="358"/>
    </location>
</feature>
<dbReference type="InterPro" id="IPR046524">
    <property type="entry name" value="DUF6701"/>
</dbReference>
<dbReference type="Proteomes" id="UP000239866">
    <property type="component" value="Unassembled WGS sequence"/>
</dbReference>
<evidence type="ECO:0000256" key="1">
    <source>
        <dbReference type="SAM" id="MobiDB-lite"/>
    </source>
</evidence>
<gene>
    <name evidence="5" type="ORF">C7H09_14205</name>
</gene>
<dbReference type="InterPro" id="IPR055729">
    <property type="entry name" value="DUF7305"/>
</dbReference>
<dbReference type="InterPro" id="IPR035665">
    <property type="entry name" value="VcfQ_lectin"/>
</dbReference>
<feature type="signal peptide" evidence="2">
    <location>
        <begin position="1"/>
        <end position="24"/>
    </location>
</feature>
<evidence type="ECO:0000256" key="2">
    <source>
        <dbReference type="SAM" id="SignalP"/>
    </source>
</evidence>
<dbReference type="PROSITE" id="PS51257">
    <property type="entry name" value="PROKAR_LIPOPROTEIN"/>
    <property type="match status" value="1"/>
</dbReference>
<evidence type="ECO:0000259" key="4">
    <source>
        <dbReference type="Pfam" id="PF23981"/>
    </source>
</evidence>
<feature type="domain" description="DUF6701" evidence="3">
    <location>
        <begin position="558"/>
        <end position="1138"/>
    </location>
</feature>
<dbReference type="InterPro" id="IPR013320">
    <property type="entry name" value="ConA-like_dom_sf"/>
</dbReference>
<feature type="chain" id="PRO_5015560452" evidence="2">
    <location>
        <begin position="25"/>
        <end position="1138"/>
    </location>
</feature>
<sequence>MSRQVWLRILVSLALAFWASSALALSCDEIYSSDTGINEELPKDKRLTINDNENTAPAPVGKWPAPQAWPASGTELSGGDYYFKGDELDEKYKLAVKPGEVVRIFVSGDHEFDEKSKINLNGDPSQLLLVVQGDLELGEKTKFNGVIYTTGEIEADDKVQVSGAIASEDEVDFDDDKPKFTHDPGAANSGLLDGLCSSGEPEPDPEPEPTECFTDDFSEASLGETDWVTSVAGGSFTPQVVDGRMRMTEARRNQSTAATLQRLLPGAENLVVLEFDYFAYGGNGADGIAVVFSDAKVTPQPGSYGGALGYAQRNNGTPGFAGGWLGVGIDEYGNFAANNEGKQGGGQRTRDSVTLRGSGSGASGYRYLEGTGSLSPGIDDTGARNPHRYRIVVDSQEAGQALVTVERDTGGGYQNLIGPFDVLARAGQAPVPDDFLISLTGSTGGSTNIHELDNLKVCALKLEPMGKQVDHFEFVYDGVALTCQPEAITIRACENADCSVPFTDPVEVTLQPTGWLGGDTFSFSGGQAVRPLQKTTPGSVRLDVVSSTPPAKAFSRALCDNGSGSLNPANCEVEFRDTGLAFEVPDLTSHRPQSNIQVRAVQRDDQSNACVPAFENVRKPVRFWSAYVNPGPAGRPDSRQVLVQGEPVGRNEADASVVELEFGAGGVANIEVTYPDAGQMNLNALYQGSASSNDAGLRMPGADSFVSLPAGFCVQPEGVCGFGDERCPAFRKAGQAFDVSITAVGWQSDADADLCQGNPVTPNFRLLDIPLETTLVAPAGGAQGTLLPASYSHARSLSAAEVVEAQISEVGVFEVAMTPAPGSYLGRDLPAARSRPVGRFYPDRFQVEVSPGELAPFCTGAAQSFTYTGQPFDWLLAPELTITPLSVQGEVTRNYRFPGFQKLVAPDVKRRYPDVDQLTMNLVGSAMPVLSTPLPGVLSGPENVLGSGQMLFQYDASEQFEFGRTGDGLVAPFRPALQFVIEELTDSDGVAAESAPYPFTPLADLHIRFGRWSMDNVYGPETLPVLPMPYRVEYWNGSRFETNIADRCTAWDTALINNTANYHRLDGAAAPSGSFSAGTAPALRLLPDGSQGTDTLRWQVPPWLTYDWNGDSTFDHPSGLATFGVYRGHDRVIYWQER</sequence>
<feature type="compositionally biased region" description="Acidic residues" evidence="1">
    <location>
        <begin position="201"/>
        <end position="211"/>
    </location>
</feature>
<dbReference type="SUPFAM" id="SSF49899">
    <property type="entry name" value="Concanavalin A-like lectins/glucanases"/>
    <property type="match status" value="1"/>
</dbReference>
<dbReference type="CDD" id="cd06900">
    <property type="entry name" value="lectin_VcfQ"/>
    <property type="match status" value="1"/>
</dbReference>
<dbReference type="AlphaFoldDB" id="A0A2T1K7P4"/>
<reference evidence="5 6" key="1">
    <citation type="submission" date="2018-03" db="EMBL/GenBank/DDBJ databases">
        <title>Marinobacter brunus sp. nov., a marine bacterium of Gamma-proteobacteria isolated from the surface seawater of the South China Sea.</title>
        <authorList>
            <person name="Cheng H."/>
            <person name="Wu Y.-H."/>
            <person name="Xamxidin M."/>
            <person name="Xu X.-W."/>
        </authorList>
    </citation>
    <scope>NUCLEOTIDE SEQUENCE [LARGE SCALE GENOMIC DNA]</scope>
    <source>
        <strain evidence="5 6">NH169-3</strain>
    </source>
</reference>
<feature type="domain" description="DUF7305" evidence="4">
    <location>
        <begin position="87"/>
        <end position="184"/>
    </location>
</feature>
<name>A0A2T1K7P4_9GAMM</name>
<dbReference type="Gene3D" id="2.60.120.200">
    <property type="match status" value="1"/>
</dbReference>
<dbReference type="Pfam" id="PF23981">
    <property type="entry name" value="DUF7305"/>
    <property type="match status" value="1"/>
</dbReference>
<proteinExistence type="predicted"/>
<evidence type="ECO:0000259" key="3">
    <source>
        <dbReference type="Pfam" id="PF20419"/>
    </source>
</evidence>
<organism evidence="5 6">
    <name type="scientific">Marinobacter fuscus</name>
    <dbReference type="NCBI Taxonomy" id="2109942"/>
    <lineage>
        <taxon>Bacteria</taxon>
        <taxon>Pseudomonadati</taxon>
        <taxon>Pseudomonadota</taxon>
        <taxon>Gammaproteobacteria</taxon>
        <taxon>Pseudomonadales</taxon>
        <taxon>Marinobacteraceae</taxon>
        <taxon>Marinobacter</taxon>
    </lineage>
</organism>
<evidence type="ECO:0000313" key="6">
    <source>
        <dbReference type="Proteomes" id="UP000239866"/>
    </source>
</evidence>
<protein>
    <submittedName>
        <fullName evidence="5">MshQ-like protein</fullName>
    </submittedName>
</protein>
<evidence type="ECO:0000313" key="5">
    <source>
        <dbReference type="EMBL" id="PSF05542.1"/>
    </source>
</evidence>
<comment type="caution">
    <text evidence="5">The sequence shown here is derived from an EMBL/GenBank/DDBJ whole genome shotgun (WGS) entry which is preliminary data.</text>
</comment>
<keyword evidence="2" id="KW-0732">Signal</keyword>
<accession>A0A2T1K7P4</accession>
<dbReference type="Pfam" id="PF20419">
    <property type="entry name" value="DUF6701"/>
    <property type="match status" value="1"/>
</dbReference>
<dbReference type="OrthoDB" id="9790247at2"/>